<feature type="region of interest" description="Disordered" evidence="1">
    <location>
        <begin position="123"/>
        <end position="155"/>
    </location>
</feature>
<organism evidence="3 4">
    <name type="scientific">Neodothiora populina</name>
    <dbReference type="NCBI Taxonomy" id="2781224"/>
    <lineage>
        <taxon>Eukaryota</taxon>
        <taxon>Fungi</taxon>
        <taxon>Dikarya</taxon>
        <taxon>Ascomycota</taxon>
        <taxon>Pezizomycotina</taxon>
        <taxon>Dothideomycetes</taxon>
        <taxon>Dothideomycetidae</taxon>
        <taxon>Dothideales</taxon>
        <taxon>Dothioraceae</taxon>
        <taxon>Neodothiora</taxon>
    </lineage>
</organism>
<dbReference type="GeneID" id="95977168"/>
<evidence type="ECO:0000313" key="4">
    <source>
        <dbReference type="Proteomes" id="UP001562354"/>
    </source>
</evidence>
<comment type="caution">
    <text evidence="3">The sequence shown here is derived from an EMBL/GenBank/DDBJ whole genome shotgun (WGS) entry which is preliminary data.</text>
</comment>
<keyword evidence="4" id="KW-1185">Reference proteome</keyword>
<dbReference type="EMBL" id="JBFMKM010000008">
    <property type="protein sequence ID" value="KAL1304476.1"/>
    <property type="molecule type" value="Genomic_DNA"/>
</dbReference>
<evidence type="ECO:0000256" key="2">
    <source>
        <dbReference type="SAM" id="Phobius"/>
    </source>
</evidence>
<keyword evidence="2" id="KW-0812">Transmembrane</keyword>
<dbReference type="Proteomes" id="UP001562354">
    <property type="component" value="Unassembled WGS sequence"/>
</dbReference>
<protein>
    <submittedName>
        <fullName evidence="3">Uncharacterized protein</fullName>
    </submittedName>
</protein>
<proteinExistence type="predicted"/>
<evidence type="ECO:0000256" key="1">
    <source>
        <dbReference type="SAM" id="MobiDB-lite"/>
    </source>
</evidence>
<evidence type="ECO:0000313" key="3">
    <source>
        <dbReference type="EMBL" id="KAL1304476.1"/>
    </source>
</evidence>
<name>A0ABR3PFC5_9PEZI</name>
<feature type="transmembrane region" description="Helical" evidence="2">
    <location>
        <begin position="47"/>
        <end position="66"/>
    </location>
</feature>
<accession>A0ABR3PFC5</accession>
<sequence>MNIYLATTLTVLYWIVYPLYLVLYYVALAVLYILAPVTRVVLFVLQPLFYFARLVGACITAPFYFFAKFETLYIYLGVATLTGFAVGLLLYFLHDFLCRTFRIAQTSVTEDITVKQYRERRRNRAKLGQSHEPMLSPVSLKDSVSDTPGKGRRGLLAQTIHEEDSDF</sequence>
<gene>
    <name evidence="3" type="ORF">AAFC00_003467</name>
</gene>
<dbReference type="RefSeq" id="XP_069200751.1">
    <property type="nucleotide sequence ID" value="XM_069342943.1"/>
</dbReference>
<feature type="transmembrane region" description="Helical" evidence="2">
    <location>
        <begin position="72"/>
        <end position="93"/>
    </location>
</feature>
<keyword evidence="2" id="KW-1133">Transmembrane helix</keyword>
<feature type="transmembrane region" description="Helical" evidence="2">
    <location>
        <begin position="12"/>
        <end position="35"/>
    </location>
</feature>
<reference evidence="3 4" key="1">
    <citation type="submission" date="2024-07" db="EMBL/GenBank/DDBJ databases">
        <title>Draft sequence of the Neodothiora populina.</title>
        <authorList>
            <person name="Drown D.D."/>
            <person name="Schuette U.S."/>
            <person name="Buechlein A.B."/>
            <person name="Rusch D.R."/>
            <person name="Winton L.W."/>
            <person name="Adams G.A."/>
        </authorList>
    </citation>
    <scope>NUCLEOTIDE SEQUENCE [LARGE SCALE GENOMIC DNA]</scope>
    <source>
        <strain evidence="3 4">CPC 39397</strain>
    </source>
</reference>
<keyword evidence="2" id="KW-0472">Membrane</keyword>